<dbReference type="InterPro" id="IPR044730">
    <property type="entry name" value="RNase_H-like_dom_plant"/>
</dbReference>
<keyword evidence="3" id="KW-1185">Reference proteome</keyword>
<dbReference type="InterPro" id="IPR036397">
    <property type="entry name" value="RNaseH_sf"/>
</dbReference>
<dbReference type="GO" id="GO:0003676">
    <property type="term" value="F:nucleic acid binding"/>
    <property type="evidence" value="ECO:0007669"/>
    <property type="project" value="InterPro"/>
</dbReference>
<feature type="domain" description="RNase H type-1" evidence="1">
    <location>
        <begin position="59"/>
        <end position="177"/>
    </location>
</feature>
<protein>
    <recommendedName>
        <fullName evidence="1">RNase H type-1 domain-containing protein</fullName>
    </recommendedName>
</protein>
<sequence length="200" mass="22769">MWKNQNLRIFQGLSWSTEDVIKASLCWAKQYVSVSNSQNIKTTSLDFVPLPSDGWGYLNMDGSVRNADRLATAGGLLRDHNGTWIVGFTRYLGNCKVVNSELWGILNGLQIVLDCGFQKVFIRTDNLEVVNLIHKGVRVGSNSALVTRIILLLKDLNHWNLQHIPREENSIADRIVKLRRDRDIGLRLIDKNYVMSFITD</sequence>
<dbReference type="Gene3D" id="3.30.420.10">
    <property type="entry name" value="Ribonuclease H-like superfamily/Ribonuclease H"/>
    <property type="match status" value="1"/>
</dbReference>
<comment type="caution">
    <text evidence="2">The sequence shown here is derived from an EMBL/GenBank/DDBJ whole genome shotgun (WGS) entry which is preliminary data.</text>
</comment>
<organism evidence="2 3">
    <name type="scientific">Gossypium stocksii</name>
    <dbReference type="NCBI Taxonomy" id="47602"/>
    <lineage>
        <taxon>Eukaryota</taxon>
        <taxon>Viridiplantae</taxon>
        <taxon>Streptophyta</taxon>
        <taxon>Embryophyta</taxon>
        <taxon>Tracheophyta</taxon>
        <taxon>Spermatophyta</taxon>
        <taxon>Magnoliopsida</taxon>
        <taxon>eudicotyledons</taxon>
        <taxon>Gunneridae</taxon>
        <taxon>Pentapetalae</taxon>
        <taxon>rosids</taxon>
        <taxon>malvids</taxon>
        <taxon>Malvales</taxon>
        <taxon>Malvaceae</taxon>
        <taxon>Malvoideae</taxon>
        <taxon>Gossypium</taxon>
    </lineage>
</organism>
<proteinExistence type="predicted"/>
<dbReference type="GO" id="GO:0004523">
    <property type="term" value="F:RNA-DNA hybrid ribonuclease activity"/>
    <property type="evidence" value="ECO:0007669"/>
    <property type="project" value="InterPro"/>
</dbReference>
<accession>A0A9D3ZXD0</accession>
<dbReference type="InterPro" id="IPR012337">
    <property type="entry name" value="RNaseH-like_sf"/>
</dbReference>
<dbReference type="PANTHER" id="PTHR47723:SF19">
    <property type="entry name" value="POLYNUCLEOTIDYL TRANSFERASE, RIBONUCLEASE H-LIKE SUPERFAMILY PROTEIN"/>
    <property type="match status" value="1"/>
</dbReference>
<dbReference type="Pfam" id="PF13456">
    <property type="entry name" value="RVT_3"/>
    <property type="match status" value="1"/>
</dbReference>
<dbReference type="EMBL" id="JAIQCV010000008">
    <property type="protein sequence ID" value="KAH1072108.1"/>
    <property type="molecule type" value="Genomic_DNA"/>
</dbReference>
<dbReference type="InterPro" id="IPR053151">
    <property type="entry name" value="RNase_H-like"/>
</dbReference>
<dbReference type="OrthoDB" id="1000885at2759"/>
<dbReference type="InterPro" id="IPR002156">
    <property type="entry name" value="RNaseH_domain"/>
</dbReference>
<gene>
    <name evidence="2" type="ORF">J1N35_024436</name>
</gene>
<dbReference type="Proteomes" id="UP000828251">
    <property type="component" value="Unassembled WGS sequence"/>
</dbReference>
<reference evidence="2 3" key="1">
    <citation type="journal article" date="2021" name="Plant Biotechnol. J.">
        <title>Multi-omics assisted identification of the key and species-specific regulatory components of drought-tolerant mechanisms in Gossypium stocksii.</title>
        <authorList>
            <person name="Yu D."/>
            <person name="Ke L."/>
            <person name="Zhang D."/>
            <person name="Wu Y."/>
            <person name="Sun Y."/>
            <person name="Mei J."/>
            <person name="Sun J."/>
            <person name="Sun Y."/>
        </authorList>
    </citation>
    <scope>NUCLEOTIDE SEQUENCE [LARGE SCALE GENOMIC DNA]</scope>
    <source>
        <strain evidence="3">cv. E1</strain>
        <tissue evidence="2">Leaf</tissue>
    </source>
</reference>
<evidence type="ECO:0000259" key="1">
    <source>
        <dbReference type="Pfam" id="PF13456"/>
    </source>
</evidence>
<name>A0A9D3ZXD0_9ROSI</name>
<dbReference type="PANTHER" id="PTHR47723">
    <property type="entry name" value="OS05G0353850 PROTEIN"/>
    <property type="match status" value="1"/>
</dbReference>
<dbReference type="AlphaFoldDB" id="A0A9D3ZXD0"/>
<evidence type="ECO:0000313" key="2">
    <source>
        <dbReference type="EMBL" id="KAH1072108.1"/>
    </source>
</evidence>
<evidence type="ECO:0000313" key="3">
    <source>
        <dbReference type="Proteomes" id="UP000828251"/>
    </source>
</evidence>
<dbReference type="SUPFAM" id="SSF53098">
    <property type="entry name" value="Ribonuclease H-like"/>
    <property type="match status" value="1"/>
</dbReference>
<dbReference type="CDD" id="cd06222">
    <property type="entry name" value="RNase_H_like"/>
    <property type="match status" value="1"/>
</dbReference>